<dbReference type="PANTHER" id="PTHR13812:SF19">
    <property type="entry name" value="KETIMINE REDUCTASE MU-CRYSTALLIN"/>
    <property type="match status" value="1"/>
</dbReference>
<keyword evidence="2" id="KW-1185">Reference proteome</keyword>
<protein>
    <submittedName>
        <fullName evidence="1">Ornithine cyclodeaminase</fullName>
        <ecNumber evidence="1">4.3.1.12</ecNumber>
    </submittedName>
</protein>
<dbReference type="EMBL" id="NFEZ01000003">
    <property type="protein sequence ID" value="PLT47152.1"/>
    <property type="molecule type" value="Genomic_DNA"/>
</dbReference>
<evidence type="ECO:0000313" key="2">
    <source>
        <dbReference type="Proteomes" id="UP000234789"/>
    </source>
</evidence>
<comment type="caution">
    <text evidence="1">The sequence shown here is derived from an EMBL/GenBank/DDBJ whole genome shotgun (WGS) entry which is preliminary data.</text>
</comment>
<reference evidence="1 2" key="1">
    <citation type="submission" date="2017-05" db="EMBL/GenBank/DDBJ databases">
        <title>Functional genome analysis of Paenibacillus pasadenensis strain R16: insights on endophytic life style and antifungal activity.</title>
        <authorList>
            <person name="Passera A."/>
            <person name="Marcolungo L."/>
            <person name="Casati P."/>
            <person name="Brasca M."/>
            <person name="Quaglino F."/>
            <person name="Delledonne M."/>
        </authorList>
    </citation>
    <scope>NUCLEOTIDE SEQUENCE [LARGE SCALE GENOMIC DNA]</scope>
    <source>
        <strain evidence="1 2">R16</strain>
    </source>
</reference>
<name>A0A2N5N9Y8_9BACL</name>
<dbReference type="Proteomes" id="UP000234789">
    <property type="component" value="Unassembled WGS sequence"/>
</dbReference>
<organism evidence="1 2">
    <name type="scientific">Paenibacillus pasadenensis</name>
    <dbReference type="NCBI Taxonomy" id="217090"/>
    <lineage>
        <taxon>Bacteria</taxon>
        <taxon>Bacillati</taxon>
        <taxon>Bacillota</taxon>
        <taxon>Bacilli</taxon>
        <taxon>Bacillales</taxon>
        <taxon>Paenibacillaceae</taxon>
        <taxon>Paenibacillus</taxon>
    </lineage>
</organism>
<evidence type="ECO:0000313" key="1">
    <source>
        <dbReference type="EMBL" id="PLT47152.1"/>
    </source>
</evidence>
<dbReference type="PANTHER" id="PTHR13812">
    <property type="entry name" value="KETIMINE REDUCTASE MU-CRYSTALLIN"/>
    <property type="match status" value="1"/>
</dbReference>
<dbReference type="SUPFAM" id="SSF51735">
    <property type="entry name" value="NAD(P)-binding Rossmann-fold domains"/>
    <property type="match status" value="1"/>
</dbReference>
<dbReference type="OrthoDB" id="9792005at2"/>
<dbReference type="RefSeq" id="WP_028599211.1">
    <property type="nucleotide sequence ID" value="NZ_BIMM01000067.1"/>
</dbReference>
<dbReference type="GO" id="GO:0005737">
    <property type="term" value="C:cytoplasm"/>
    <property type="evidence" value="ECO:0007669"/>
    <property type="project" value="TreeGrafter"/>
</dbReference>
<keyword evidence="1" id="KW-0456">Lyase</keyword>
<dbReference type="InterPro" id="IPR003462">
    <property type="entry name" value="ODC_Mu_crystall"/>
</dbReference>
<dbReference type="Gene3D" id="3.40.50.720">
    <property type="entry name" value="NAD(P)-binding Rossmann-like Domain"/>
    <property type="match status" value="1"/>
</dbReference>
<dbReference type="EC" id="4.3.1.12" evidence="1"/>
<dbReference type="InterPro" id="IPR023401">
    <property type="entry name" value="ODC_N"/>
</dbReference>
<dbReference type="Pfam" id="PF02423">
    <property type="entry name" value="OCD_Mu_crystall"/>
    <property type="match status" value="1"/>
</dbReference>
<dbReference type="InterPro" id="IPR036291">
    <property type="entry name" value="NAD(P)-bd_dom_sf"/>
</dbReference>
<sequence>MLYLNDEHIRELGWDWSRLADLIEEAVRTMDAGGSAAPLKGYLRFPGTPNRIIATPAYLGGSTELAGIKWIAGFPGNPQRGLPRARNLIALNDPSTGEPLAVLRSDRLNGLRAAAVSGAMLRWYAELRPASGGGFTVGIIGWGPIGRLHLDMAAALLGPRLERVLLHDVRGIAEDSIPPELLGRVEATTDWRELYRQSDVTATCTVAPSRYIDEPPPQGALLLHVSLRDYEPHSVAGLRTFVDDWSQVCREDTDIERLHAAGLLAEPDALTLADAVCRDALAPLAGETIFFNPMGLGIFDLALAGDFYRRALAEGLGVGLD</sequence>
<dbReference type="Gene3D" id="3.30.1780.10">
    <property type="entry name" value="ornithine cyclodeaminase, domain 1"/>
    <property type="match status" value="1"/>
</dbReference>
<dbReference type="PIRSF" id="PIRSF001439">
    <property type="entry name" value="CryM"/>
    <property type="match status" value="1"/>
</dbReference>
<dbReference type="AlphaFoldDB" id="A0A2N5N9Y8"/>
<proteinExistence type="predicted"/>
<accession>A0A2N5N9Y8</accession>
<dbReference type="GO" id="GO:0008473">
    <property type="term" value="F:ornithine cyclodeaminase activity"/>
    <property type="evidence" value="ECO:0007669"/>
    <property type="project" value="UniProtKB-EC"/>
</dbReference>
<gene>
    <name evidence="1" type="ORF">B8V81_1376</name>
</gene>